<dbReference type="PANTHER" id="PTHR33841">
    <property type="entry name" value="DNA METHYLTRANSFERASE YEEA-RELATED"/>
    <property type="match status" value="1"/>
</dbReference>
<dbReference type="PANTHER" id="PTHR33841:SF6">
    <property type="entry name" value="TYPE II METHYLTRANSFERASE M.HINDII"/>
    <property type="match status" value="1"/>
</dbReference>
<dbReference type="AlphaFoldDB" id="F1KM45"/>
<dbReference type="SUPFAM" id="SSF53335">
    <property type="entry name" value="S-adenosyl-L-methionine-dependent methyltransferases"/>
    <property type="match status" value="1"/>
</dbReference>
<keyword evidence="4" id="KW-0949">S-adenosyl-L-methionine</keyword>
<keyword evidence="6" id="KW-0238">DNA-binding</keyword>
<comment type="catalytic activity">
    <reaction evidence="7">
        <text>a 2'-deoxyadenosine in DNA + S-adenosyl-L-methionine = an N(6)-methyl-2'-deoxyadenosine in DNA + S-adenosyl-L-homocysteine + H(+)</text>
        <dbReference type="Rhea" id="RHEA:15197"/>
        <dbReference type="Rhea" id="RHEA-COMP:12418"/>
        <dbReference type="Rhea" id="RHEA-COMP:12419"/>
        <dbReference type="ChEBI" id="CHEBI:15378"/>
        <dbReference type="ChEBI" id="CHEBI:57856"/>
        <dbReference type="ChEBI" id="CHEBI:59789"/>
        <dbReference type="ChEBI" id="CHEBI:90615"/>
        <dbReference type="ChEBI" id="CHEBI:90616"/>
        <dbReference type="EC" id="2.1.1.72"/>
    </reaction>
</comment>
<dbReference type="InterPro" id="IPR029063">
    <property type="entry name" value="SAM-dependent_MTases_sf"/>
</dbReference>
<dbReference type="GO" id="GO:0032259">
    <property type="term" value="P:methylation"/>
    <property type="evidence" value="ECO:0007669"/>
    <property type="project" value="UniProtKB-KW"/>
</dbReference>
<keyword evidence="2" id="KW-0489">Methyltransferase</keyword>
<dbReference type="EMBL" id="JF432058">
    <property type="protein sequence ID" value="ADZ31420.1"/>
    <property type="molecule type" value="Genomic_DNA"/>
</dbReference>
<dbReference type="GO" id="GO:0009307">
    <property type="term" value="P:DNA restriction-modification system"/>
    <property type="evidence" value="ECO:0007669"/>
    <property type="project" value="UniProtKB-KW"/>
</dbReference>
<evidence type="ECO:0000256" key="3">
    <source>
        <dbReference type="ARBA" id="ARBA00022679"/>
    </source>
</evidence>
<evidence type="ECO:0000313" key="9">
    <source>
        <dbReference type="EMBL" id="ADZ31420.1"/>
    </source>
</evidence>
<name>F1KM45_ENTFC</name>
<evidence type="ECO:0000256" key="1">
    <source>
        <dbReference type="ARBA" id="ARBA00011900"/>
    </source>
</evidence>
<keyword evidence="5" id="KW-0680">Restriction system</keyword>
<organism evidence="9">
    <name type="scientific">Enterococcus faecium</name>
    <name type="common">Streptococcus faecium</name>
    <dbReference type="NCBI Taxonomy" id="1352"/>
    <lineage>
        <taxon>Bacteria</taxon>
        <taxon>Bacillati</taxon>
        <taxon>Bacillota</taxon>
        <taxon>Bacilli</taxon>
        <taxon>Lactobacillales</taxon>
        <taxon>Enterococcaceae</taxon>
        <taxon>Enterococcus</taxon>
    </lineage>
</organism>
<dbReference type="GO" id="GO:0003677">
    <property type="term" value="F:DNA binding"/>
    <property type="evidence" value="ECO:0007669"/>
    <property type="project" value="UniProtKB-KW"/>
</dbReference>
<dbReference type="InterPro" id="IPR011639">
    <property type="entry name" value="MethylTrfase_TaqI-like_dom"/>
</dbReference>
<dbReference type="Gene3D" id="3.40.50.150">
    <property type="entry name" value="Vaccinia Virus protein VP39"/>
    <property type="match status" value="1"/>
</dbReference>
<sequence>MRLFKMEKSDRIVELKKIVSAISKYNVEDIEEGIKVYFSGNSNYENEVTTILSSFKLSKDIEYLIELFELLLEQEKINENGIVFTPKYIADYIVDQTLNSIPSWSEEITILDPGCGGGIFLVSAAQYISEKFGVPLEKVIKHNIYGLDIESENVRRCRIVLDVLLEQSGSGKLDLSSNILCVDSLRENWGYLFGERKINFVIGNPPYVNAHDMSKETVKRLKNEFITTKVGTFNIFYAFVEKAMNELDYEGQVGFIVPNNFLSITAATDLRHFLQSNKYLMKIIDFSDNMVFKPVRTYNCILQLSKKETSIVEYSIMDKEENIKLALNNISFSKIPISKLDSKGWNLVSEAVHSNLQKIENQAYSIKDYIRTGIATLKDAVYFVNKDNRGYFNDVEGVRMDIESDIVKPIYKIPELKNALDVEEVKRYIIFPYQHDGNGYSLLDESTLSTRFPQTYEYLFSMRATLATRDKGKPVAGAWYAYGRNQGLNKYGKKLLFPTFSKLPRFMYVDDIDALFCNGYAVFENDDFDLEILVKILNSKIMDYYIKNTSYSIEGGYLCYQKKYIQNFSIPSLNSQELEYIKHSSKNDVDILLMKLYGLEGVDEVI</sequence>
<evidence type="ECO:0000259" key="8">
    <source>
        <dbReference type="Pfam" id="PF07669"/>
    </source>
</evidence>
<dbReference type="PRINTS" id="PR00507">
    <property type="entry name" value="N12N6MTFRASE"/>
</dbReference>
<evidence type="ECO:0000256" key="7">
    <source>
        <dbReference type="ARBA" id="ARBA00047942"/>
    </source>
</evidence>
<dbReference type="InterPro" id="IPR050953">
    <property type="entry name" value="N4_N6_ade-DNA_methylase"/>
</dbReference>
<protein>
    <recommendedName>
        <fullName evidence="1">site-specific DNA-methyltransferase (adenine-specific)</fullName>
        <ecNumber evidence="1">2.1.1.72</ecNumber>
    </recommendedName>
</protein>
<dbReference type="GO" id="GO:0009007">
    <property type="term" value="F:site-specific DNA-methyltransferase (adenine-specific) activity"/>
    <property type="evidence" value="ECO:0007669"/>
    <property type="project" value="UniProtKB-EC"/>
</dbReference>
<evidence type="ECO:0000256" key="2">
    <source>
        <dbReference type="ARBA" id="ARBA00022603"/>
    </source>
</evidence>
<dbReference type="PROSITE" id="PS00092">
    <property type="entry name" value="N6_MTASE"/>
    <property type="match status" value="1"/>
</dbReference>
<evidence type="ECO:0000256" key="5">
    <source>
        <dbReference type="ARBA" id="ARBA00022747"/>
    </source>
</evidence>
<evidence type="ECO:0000256" key="4">
    <source>
        <dbReference type="ARBA" id="ARBA00022691"/>
    </source>
</evidence>
<accession>F1KM45</accession>
<dbReference type="Pfam" id="PF07669">
    <property type="entry name" value="Eco57I"/>
    <property type="match status" value="1"/>
</dbReference>
<reference evidence="9" key="1">
    <citation type="submission" date="2011-02" db="EMBL/GenBank/DDBJ databases">
        <title>SfcI RM system.</title>
        <authorList>
            <person name="Zhu Z."/>
        </authorList>
    </citation>
    <scope>NUCLEOTIDE SEQUENCE</scope>
    <source>
        <strain evidence="9">NEB 674</strain>
    </source>
</reference>
<dbReference type="REBASE" id="11181">
    <property type="entry name" value="M.SfcI"/>
</dbReference>
<evidence type="ECO:0000256" key="6">
    <source>
        <dbReference type="ARBA" id="ARBA00023125"/>
    </source>
</evidence>
<dbReference type="CDD" id="cd02440">
    <property type="entry name" value="AdoMet_MTases"/>
    <property type="match status" value="1"/>
</dbReference>
<proteinExistence type="predicted"/>
<feature type="domain" description="Type II methyltransferase M.TaqI-like" evidence="8">
    <location>
        <begin position="142"/>
        <end position="292"/>
    </location>
</feature>
<dbReference type="InterPro" id="IPR002052">
    <property type="entry name" value="DNA_methylase_N6_adenine_CS"/>
</dbReference>
<keyword evidence="3" id="KW-0808">Transferase</keyword>
<dbReference type="EC" id="2.1.1.72" evidence="1"/>
<gene>
    <name evidence="9" type="primary">sfcIM</name>
</gene>